<dbReference type="GO" id="GO:0016757">
    <property type="term" value="F:glycosyltransferase activity"/>
    <property type="evidence" value="ECO:0007669"/>
    <property type="project" value="TreeGrafter"/>
</dbReference>
<reference evidence="2 3" key="1">
    <citation type="submission" date="2016-10" db="EMBL/GenBank/DDBJ databases">
        <authorList>
            <person name="de Groot N.N."/>
        </authorList>
    </citation>
    <scope>NUCLEOTIDE SEQUENCE [LARGE SCALE GENOMIC DNA]</scope>
    <source>
        <strain evidence="2 3">DSM 6793</strain>
    </source>
</reference>
<keyword evidence="3" id="KW-1185">Reference proteome</keyword>
<dbReference type="AlphaFoldDB" id="A0A1I1K207"/>
<name>A0A1I1K207_9BACT</name>
<dbReference type="Gene3D" id="3.40.50.2000">
    <property type="entry name" value="Glycogen Phosphorylase B"/>
    <property type="match status" value="2"/>
</dbReference>
<organism evidence="2 3">
    <name type="scientific">Flexibacter flexilis DSM 6793</name>
    <dbReference type="NCBI Taxonomy" id="927664"/>
    <lineage>
        <taxon>Bacteria</taxon>
        <taxon>Pseudomonadati</taxon>
        <taxon>Bacteroidota</taxon>
        <taxon>Cytophagia</taxon>
        <taxon>Cytophagales</taxon>
        <taxon>Flexibacteraceae</taxon>
        <taxon>Flexibacter</taxon>
    </lineage>
</organism>
<evidence type="ECO:0000256" key="1">
    <source>
        <dbReference type="ARBA" id="ARBA00022679"/>
    </source>
</evidence>
<evidence type="ECO:0000313" key="3">
    <source>
        <dbReference type="Proteomes" id="UP000199514"/>
    </source>
</evidence>
<accession>A0A1I1K207</accession>
<gene>
    <name evidence="2" type="ORF">SAMN05421780_106216</name>
</gene>
<dbReference type="CDD" id="cd03801">
    <property type="entry name" value="GT4_PimA-like"/>
    <property type="match status" value="1"/>
</dbReference>
<dbReference type="GO" id="GO:0009103">
    <property type="term" value="P:lipopolysaccharide biosynthetic process"/>
    <property type="evidence" value="ECO:0007669"/>
    <property type="project" value="TreeGrafter"/>
</dbReference>
<dbReference type="SUPFAM" id="SSF53756">
    <property type="entry name" value="UDP-Glycosyltransferase/glycogen phosphorylase"/>
    <property type="match status" value="1"/>
</dbReference>
<dbReference type="PANTHER" id="PTHR46401">
    <property type="entry name" value="GLYCOSYLTRANSFERASE WBBK-RELATED"/>
    <property type="match status" value="1"/>
</dbReference>
<dbReference type="OrthoDB" id="596635at2"/>
<dbReference type="Pfam" id="PF13692">
    <property type="entry name" value="Glyco_trans_1_4"/>
    <property type="match status" value="1"/>
</dbReference>
<dbReference type="EMBL" id="FOLE01000006">
    <property type="protein sequence ID" value="SFC54874.1"/>
    <property type="molecule type" value="Genomic_DNA"/>
</dbReference>
<keyword evidence="1 2" id="KW-0808">Transferase</keyword>
<sequence>MNITLSHSGKQHSYKVAKALLNLGALDVFYTSSYITNTALQNYLLQKGNTYWTRRFEEGLGGKYVEANWRFELKELALRRLYGKTSVTQNAVYQRDMDFDNYVASLLRKRKSDVYWGFQGSCYESLAAATQTGKLAVCELATAHVKSAQQILGEEARLHPEWADSIDNLVFPAHYEKRLAEEPHRADRVIAASSFTRQTLLADGISDNKIIVLPLGAAIDHVPYINPEITKGADITKRPLRLLYAGTVTQRKGMKYLLDAMKLLPKGAAELHIVGGIQGAGEAFAKEKDWYSYRPAVSQMEMFGLYQEFDALVLPTIFEGFGLVIVEAMAAGLPVITTPHSIGPELIENDKNGYIVPVRDTKALAQAIETLRGKDAQAYTQMRLAARNAALQYSWESYEQKLSSILANQLKAWV</sequence>
<dbReference type="RefSeq" id="WP_091512727.1">
    <property type="nucleotide sequence ID" value="NZ_FOLE01000006.1"/>
</dbReference>
<proteinExistence type="predicted"/>
<dbReference type="STRING" id="927664.SAMN05421780_106216"/>
<dbReference type="Proteomes" id="UP000199514">
    <property type="component" value="Unassembled WGS sequence"/>
</dbReference>
<dbReference type="PANTHER" id="PTHR46401:SF2">
    <property type="entry name" value="GLYCOSYLTRANSFERASE WBBK-RELATED"/>
    <property type="match status" value="1"/>
</dbReference>
<protein>
    <submittedName>
        <fullName evidence="2">Glycosyltransferase involved in cell wall bisynthesis</fullName>
    </submittedName>
</protein>
<evidence type="ECO:0000313" key="2">
    <source>
        <dbReference type="EMBL" id="SFC54874.1"/>
    </source>
</evidence>